<comment type="caution">
    <text evidence="1">The sequence shown here is derived from an EMBL/GenBank/DDBJ whole genome shotgun (WGS) entry which is preliminary data.</text>
</comment>
<evidence type="ECO:0008006" key="3">
    <source>
        <dbReference type="Google" id="ProtNLM"/>
    </source>
</evidence>
<protein>
    <recommendedName>
        <fullName evidence="3">Transcription elongation factor</fullName>
    </recommendedName>
</protein>
<evidence type="ECO:0000313" key="2">
    <source>
        <dbReference type="Proteomes" id="UP000838100"/>
    </source>
</evidence>
<accession>A0ABM9ADE2</accession>
<gene>
    <name evidence="1" type="ORF">SIN8267_01314</name>
</gene>
<dbReference type="RefSeq" id="WP_237443869.1">
    <property type="nucleotide sequence ID" value="NZ_CAKLPX010000001.1"/>
</dbReference>
<sequence>MVLAIDKNDVLVALIAALEATHQQAEKAALQAYQTATDVENIAENKYDTLGLEASYLAQGQAKRVAQCLQDIHQYRRLRPTPIDQDSPISIGSLVSYRQDALACRVVFIGPAAGGLSFDVDGTEVVVVTPVSPLGTLLLGSYLDDTLITRIGGVDKRYQIIGHI</sequence>
<evidence type="ECO:0000313" key="1">
    <source>
        <dbReference type="EMBL" id="CAH0991212.1"/>
    </source>
</evidence>
<proteinExistence type="predicted"/>
<dbReference type="Proteomes" id="UP000838100">
    <property type="component" value="Unassembled WGS sequence"/>
</dbReference>
<reference evidence="1" key="1">
    <citation type="submission" date="2021-12" db="EMBL/GenBank/DDBJ databases">
        <authorList>
            <person name="Rodrigo-Torres L."/>
            <person name="Arahal R. D."/>
            <person name="Lucena T."/>
        </authorList>
    </citation>
    <scope>NUCLEOTIDE SEQUENCE</scope>
    <source>
        <strain evidence="1">CECT 8267</strain>
    </source>
</reference>
<keyword evidence="2" id="KW-1185">Reference proteome</keyword>
<organism evidence="1 2">
    <name type="scientific">Sinobacterium norvegicum</name>
    <dbReference type="NCBI Taxonomy" id="1641715"/>
    <lineage>
        <taxon>Bacteria</taxon>
        <taxon>Pseudomonadati</taxon>
        <taxon>Pseudomonadota</taxon>
        <taxon>Gammaproteobacteria</taxon>
        <taxon>Cellvibrionales</taxon>
        <taxon>Spongiibacteraceae</taxon>
        <taxon>Sinobacterium</taxon>
    </lineage>
</organism>
<name>A0ABM9ADE2_9GAMM</name>
<dbReference type="EMBL" id="CAKLPX010000001">
    <property type="protein sequence ID" value="CAH0991212.1"/>
    <property type="molecule type" value="Genomic_DNA"/>
</dbReference>